<dbReference type="AlphaFoldDB" id="A0A0F9M3N5"/>
<reference evidence="1" key="1">
    <citation type="journal article" date="2015" name="Nature">
        <title>Complex archaea that bridge the gap between prokaryotes and eukaryotes.</title>
        <authorList>
            <person name="Spang A."/>
            <person name="Saw J.H."/>
            <person name="Jorgensen S.L."/>
            <person name="Zaremba-Niedzwiedzka K."/>
            <person name="Martijn J."/>
            <person name="Lind A.E."/>
            <person name="van Eijk R."/>
            <person name="Schleper C."/>
            <person name="Guy L."/>
            <person name="Ettema T.J."/>
        </authorList>
    </citation>
    <scope>NUCLEOTIDE SEQUENCE</scope>
</reference>
<name>A0A0F9M3N5_9ZZZZ</name>
<protein>
    <submittedName>
        <fullName evidence="1">Uncharacterized protein</fullName>
    </submittedName>
</protein>
<organism evidence="1">
    <name type="scientific">marine sediment metagenome</name>
    <dbReference type="NCBI Taxonomy" id="412755"/>
    <lineage>
        <taxon>unclassified sequences</taxon>
        <taxon>metagenomes</taxon>
        <taxon>ecological metagenomes</taxon>
    </lineage>
</organism>
<gene>
    <name evidence="1" type="ORF">LCGC14_1139270</name>
</gene>
<evidence type="ECO:0000313" key="1">
    <source>
        <dbReference type="EMBL" id="KKN00304.1"/>
    </source>
</evidence>
<dbReference type="EMBL" id="LAZR01005393">
    <property type="protein sequence ID" value="KKN00304.1"/>
    <property type="molecule type" value="Genomic_DNA"/>
</dbReference>
<sequence>MLSLKFFEETFVKDPEEKRSIDKGLWIWEYPDYTRSYIIAADVARGDGSDYSAFHIFDAESLTQVAEYKGLADTREYGRLLAVVGIEYNNALVIVERENVGWDTIQELIDINYQNFLYLLKENQLEKQLKKYPLK</sequence>
<proteinExistence type="predicted"/>
<comment type="caution">
    <text evidence="1">The sequence shown here is derived from an EMBL/GenBank/DDBJ whole genome shotgun (WGS) entry which is preliminary data.</text>
</comment>
<dbReference type="Gene3D" id="3.30.420.240">
    <property type="match status" value="1"/>
</dbReference>
<accession>A0A0F9M3N5</accession>